<keyword evidence="5" id="KW-0812">Transmembrane</keyword>
<feature type="domain" description="PBP" evidence="6">
    <location>
        <begin position="35"/>
        <end position="354"/>
    </location>
</feature>
<evidence type="ECO:0000256" key="5">
    <source>
        <dbReference type="SAM" id="Phobius"/>
    </source>
</evidence>
<dbReference type="PANTHER" id="PTHR42996">
    <property type="entry name" value="PHOSPHATE-BINDING PROTEIN PSTS"/>
    <property type="match status" value="1"/>
</dbReference>
<keyword evidence="5" id="KW-1133">Transmembrane helix</keyword>
<gene>
    <name evidence="7" type="primary">pstS_2</name>
    <name evidence="7" type="ORF">GCM10009710_24630</name>
</gene>
<evidence type="ECO:0000256" key="1">
    <source>
        <dbReference type="ARBA" id="ARBA00008725"/>
    </source>
</evidence>
<dbReference type="EMBL" id="BAAAME010000004">
    <property type="protein sequence ID" value="GAA1743674.1"/>
    <property type="molecule type" value="Genomic_DNA"/>
</dbReference>
<dbReference type="InterPro" id="IPR005673">
    <property type="entry name" value="ABC_phos-bd_PstS"/>
</dbReference>
<keyword evidence="8" id="KW-1185">Reference proteome</keyword>
<comment type="caution">
    <text evidence="7">The sequence shown here is derived from an EMBL/GenBank/DDBJ whole genome shotgun (WGS) entry which is preliminary data.</text>
</comment>
<feature type="compositionally biased region" description="Polar residues" evidence="4">
    <location>
        <begin position="392"/>
        <end position="410"/>
    </location>
</feature>
<dbReference type="Gene3D" id="3.40.190.10">
    <property type="entry name" value="Periplasmic binding protein-like II"/>
    <property type="match status" value="2"/>
</dbReference>
<dbReference type="InterPro" id="IPR024370">
    <property type="entry name" value="PBP_domain"/>
</dbReference>
<evidence type="ECO:0000256" key="4">
    <source>
        <dbReference type="SAM" id="MobiDB-lite"/>
    </source>
</evidence>
<dbReference type="Proteomes" id="UP001501057">
    <property type="component" value="Unassembled WGS sequence"/>
</dbReference>
<protein>
    <submittedName>
        <fullName evidence="7">Phosphate ABC transporter substrate-binding protein PstS</fullName>
    </submittedName>
</protein>
<dbReference type="NCBIfam" id="TIGR00975">
    <property type="entry name" value="3a0107s03"/>
    <property type="match status" value="1"/>
</dbReference>
<keyword evidence="2" id="KW-0813">Transport</keyword>
<reference evidence="8" key="1">
    <citation type="journal article" date="2019" name="Int. J. Syst. Evol. Microbiol.">
        <title>The Global Catalogue of Microorganisms (GCM) 10K type strain sequencing project: providing services to taxonomists for standard genome sequencing and annotation.</title>
        <authorList>
            <consortium name="The Broad Institute Genomics Platform"/>
            <consortium name="The Broad Institute Genome Sequencing Center for Infectious Disease"/>
            <person name="Wu L."/>
            <person name="Ma J."/>
        </authorList>
    </citation>
    <scope>NUCLEOTIDE SEQUENCE [LARGE SCALE GENOMIC DNA]</scope>
    <source>
        <strain evidence="8">JCM 13518</strain>
    </source>
</reference>
<name>A0ABP4W5D2_9ACTN</name>
<evidence type="ECO:0000259" key="6">
    <source>
        <dbReference type="Pfam" id="PF12849"/>
    </source>
</evidence>
<sequence>MTRHSTSRQVAAALGIVLVLTGVIQGATVRPADAAAAHAPISGAGSTWSSNALDQWIRNVFSNYQWKISFGANGSSAGRQEFANGTKDFAVSEIPYDLAGSDAADPRPTRPLAYMPIVAGGTAFMYNLQIGGRRVTNLRLSGEVVAKIFANQITVWNDPAIAADNPGLKLPAIPIVPVVRSDGSGTTAQFTTWMRQQHPNVWNKFCQAAGRGSSCGITSNFPIVAGSRAIGQSGSNSVAGYVANPQRVGSITYVEYSYALNARYPVAKVLNAGGYYTEPTASNVAVALLGSRINEDPSSRDYLTQNLTGVYNSTDPRTYPLSSYSYMIVPTTSDYGFSAGKGRTLADFASYFLCEGQQQAETLGYSPLPINLVQAGQAQMLKIPGGDPQVKGINQCNNPTFSPDGSNRLANTAPLPADCDKVGPIQCTKGTGGAQDTETATSNGAAGGDDAAAGGPGAAAGPGGEAAAGDGSEIGADADVVVAVADPQSLPEKGLGIPLTVLMVTVGAALLIFAMVPPLAGTRRRARRSGVPPPW</sequence>
<comment type="similarity">
    <text evidence="1">Belongs to the PstS family.</text>
</comment>
<dbReference type="Pfam" id="PF12849">
    <property type="entry name" value="PBP_like_2"/>
    <property type="match status" value="1"/>
</dbReference>
<dbReference type="SUPFAM" id="SSF53850">
    <property type="entry name" value="Periplasmic binding protein-like II"/>
    <property type="match status" value="1"/>
</dbReference>
<organism evidence="7 8">
    <name type="scientific">Aeromicrobium alkaliterrae</name>
    <dbReference type="NCBI Taxonomy" id="302168"/>
    <lineage>
        <taxon>Bacteria</taxon>
        <taxon>Bacillati</taxon>
        <taxon>Actinomycetota</taxon>
        <taxon>Actinomycetes</taxon>
        <taxon>Propionibacteriales</taxon>
        <taxon>Nocardioidaceae</taxon>
        <taxon>Aeromicrobium</taxon>
    </lineage>
</organism>
<feature type="region of interest" description="Disordered" evidence="4">
    <location>
        <begin position="429"/>
        <end position="472"/>
    </location>
</feature>
<dbReference type="RefSeq" id="WP_344202011.1">
    <property type="nucleotide sequence ID" value="NZ_BAAAME010000004.1"/>
</dbReference>
<evidence type="ECO:0000256" key="3">
    <source>
        <dbReference type="ARBA" id="ARBA00022592"/>
    </source>
</evidence>
<feature type="compositionally biased region" description="Polar residues" evidence="4">
    <location>
        <begin position="434"/>
        <end position="443"/>
    </location>
</feature>
<dbReference type="PANTHER" id="PTHR42996:SF1">
    <property type="entry name" value="PHOSPHATE-BINDING PROTEIN PSTS"/>
    <property type="match status" value="1"/>
</dbReference>
<feature type="region of interest" description="Disordered" evidence="4">
    <location>
        <begin position="391"/>
        <end position="415"/>
    </location>
</feature>
<accession>A0ABP4W5D2</accession>
<evidence type="ECO:0000313" key="8">
    <source>
        <dbReference type="Proteomes" id="UP001501057"/>
    </source>
</evidence>
<keyword evidence="5" id="KW-0472">Membrane</keyword>
<feature type="compositionally biased region" description="Gly residues" evidence="4">
    <location>
        <begin position="454"/>
        <end position="466"/>
    </location>
</feature>
<evidence type="ECO:0000313" key="7">
    <source>
        <dbReference type="EMBL" id="GAA1743674.1"/>
    </source>
</evidence>
<proteinExistence type="inferred from homology"/>
<dbReference type="InterPro" id="IPR050962">
    <property type="entry name" value="Phosphate-bind_PstS"/>
</dbReference>
<feature type="transmembrane region" description="Helical" evidence="5">
    <location>
        <begin position="495"/>
        <end position="520"/>
    </location>
</feature>
<evidence type="ECO:0000256" key="2">
    <source>
        <dbReference type="ARBA" id="ARBA00022448"/>
    </source>
</evidence>
<keyword evidence="3" id="KW-0592">Phosphate transport</keyword>
<dbReference type="CDD" id="cd13565">
    <property type="entry name" value="PBP2_PstS"/>
    <property type="match status" value="1"/>
</dbReference>